<keyword evidence="9" id="KW-1185">Reference proteome</keyword>
<evidence type="ECO:0000256" key="6">
    <source>
        <dbReference type="SAM" id="SignalP"/>
    </source>
</evidence>
<sequence>MPVTRLARLGAFAFRRRRLVLAAWVGALVAAFALAATFSADYNTPGSDSKAAADALADRFPATSPDTVDVVWRTAEGTPTALLREASTLPGLAAAGEPQISPDGQVGVARIPLTVLPDEVPRATGERLLELGEAADVELGGQVIATAQQGPISSEIVGMAVAFIVLLIALGTIVAAGLPLILALFGLGIASALIMLLAAVLPTPDWSSTVAAMLGIGVGIRLRAADPDALPGRGRR</sequence>
<evidence type="ECO:0000256" key="3">
    <source>
        <dbReference type="ARBA" id="ARBA00022989"/>
    </source>
</evidence>
<gene>
    <name evidence="8" type="ORF">OJ962_10565</name>
</gene>
<comment type="caution">
    <text evidence="8">The sequence shown here is derived from an EMBL/GenBank/DDBJ whole genome shotgun (WGS) entry which is preliminary data.</text>
</comment>
<dbReference type="InterPro" id="IPR004869">
    <property type="entry name" value="MMPL_dom"/>
</dbReference>
<dbReference type="Proteomes" id="UP001147700">
    <property type="component" value="Unassembled WGS sequence"/>
</dbReference>
<feature type="transmembrane region" description="Helical" evidence="5">
    <location>
        <begin position="206"/>
        <end position="224"/>
    </location>
</feature>
<feature type="transmembrane region" description="Helical" evidence="5">
    <location>
        <begin position="181"/>
        <end position="200"/>
    </location>
</feature>
<keyword evidence="4 5" id="KW-0472">Membrane</keyword>
<feature type="signal peptide" evidence="6">
    <location>
        <begin position="1"/>
        <end position="35"/>
    </location>
</feature>
<accession>A0ABT4RHB1</accession>
<dbReference type="RefSeq" id="WP_202952844.1">
    <property type="nucleotide sequence ID" value="NZ_JAPCID010000012.1"/>
</dbReference>
<reference evidence="8" key="1">
    <citation type="submission" date="2022-10" db="EMBL/GenBank/DDBJ databases">
        <title>The WGS of Solirubrobacter sp. CPCC 204708.</title>
        <authorList>
            <person name="Jiang Z."/>
        </authorList>
    </citation>
    <scope>NUCLEOTIDE SEQUENCE</scope>
    <source>
        <strain evidence="8">CPCC 204708</strain>
    </source>
</reference>
<keyword evidence="6" id="KW-0732">Signal</keyword>
<keyword evidence="3 5" id="KW-1133">Transmembrane helix</keyword>
<evidence type="ECO:0000256" key="2">
    <source>
        <dbReference type="ARBA" id="ARBA00022692"/>
    </source>
</evidence>
<evidence type="ECO:0000256" key="1">
    <source>
        <dbReference type="ARBA" id="ARBA00004141"/>
    </source>
</evidence>
<feature type="domain" description="Membrane transport protein MMPL" evidence="7">
    <location>
        <begin position="133"/>
        <end position="220"/>
    </location>
</feature>
<protein>
    <submittedName>
        <fullName evidence="8">MMPL family transporter</fullName>
    </submittedName>
</protein>
<keyword evidence="2 5" id="KW-0812">Transmembrane</keyword>
<organism evidence="8 9">
    <name type="scientific">Solirubrobacter deserti</name>
    <dbReference type="NCBI Taxonomy" id="2282478"/>
    <lineage>
        <taxon>Bacteria</taxon>
        <taxon>Bacillati</taxon>
        <taxon>Actinomycetota</taxon>
        <taxon>Thermoleophilia</taxon>
        <taxon>Solirubrobacterales</taxon>
        <taxon>Solirubrobacteraceae</taxon>
        <taxon>Solirubrobacter</taxon>
    </lineage>
</organism>
<evidence type="ECO:0000313" key="9">
    <source>
        <dbReference type="Proteomes" id="UP001147700"/>
    </source>
</evidence>
<name>A0ABT4RHB1_9ACTN</name>
<evidence type="ECO:0000313" key="8">
    <source>
        <dbReference type="EMBL" id="MDA0137944.1"/>
    </source>
</evidence>
<evidence type="ECO:0000259" key="7">
    <source>
        <dbReference type="Pfam" id="PF03176"/>
    </source>
</evidence>
<dbReference type="SUPFAM" id="SSF82866">
    <property type="entry name" value="Multidrug efflux transporter AcrB transmembrane domain"/>
    <property type="match status" value="1"/>
</dbReference>
<feature type="chain" id="PRO_5047216061" evidence="6">
    <location>
        <begin position="36"/>
        <end position="236"/>
    </location>
</feature>
<feature type="transmembrane region" description="Helical" evidence="5">
    <location>
        <begin position="156"/>
        <end position="174"/>
    </location>
</feature>
<proteinExistence type="predicted"/>
<dbReference type="EMBL" id="JAPCID010000012">
    <property type="protein sequence ID" value="MDA0137944.1"/>
    <property type="molecule type" value="Genomic_DNA"/>
</dbReference>
<evidence type="ECO:0000256" key="5">
    <source>
        <dbReference type="SAM" id="Phobius"/>
    </source>
</evidence>
<dbReference type="Pfam" id="PF03176">
    <property type="entry name" value="MMPL"/>
    <property type="match status" value="1"/>
</dbReference>
<comment type="subcellular location">
    <subcellularLocation>
        <location evidence="1">Membrane</location>
        <topology evidence="1">Multi-pass membrane protein</topology>
    </subcellularLocation>
</comment>
<evidence type="ECO:0000256" key="4">
    <source>
        <dbReference type="ARBA" id="ARBA00023136"/>
    </source>
</evidence>